<evidence type="ECO:0000313" key="2">
    <source>
        <dbReference type="EMBL" id="CAL1380531.1"/>
    </source>
</evidence>
<keyword evidence="3" id="KW-1185">Reference proteome</keyword>
<accession>A0AAV2E3T3</accession>
<feature type="compositionally biased region" description="Polar residues" evidence="1">
    <location>
        <begin position="285"/>
        <end position="298"/>
    </location>
</feature>
<gene>
    <name evidence="2" type="ORF">LTRI10_LOCUS21968</name>
</gene>
<protein>
    <submittedName>
        <fullName evidence="2">Uncharacterized protein</fullName>
    </submittedName>
</protein>
<feature type="region of interest" description="Disordered" evidence="1">
    <location>
        <begin position="39"/>
        <end position="208"/>
    </location>
</feature>
<feature type="compositionally biased region" description="Basic residues" evidence="1">
    <location>
        <begin position="94"/>
        <end position="105"/>
    </location>
</feature>
<dbReference type="AlphaFoldDB" id="A0AAV2E3T3"/>
<proteinExistence type="predicted"/>
<feature type="compositionally biased region" description="Basic and acidic residues" evidence="1">
    <location>
        <begin position="235"/>
        <end position="249"/>
    </location>
</feature>
<dbReference type="EMBL" id="OZ034817">
    <property type="protein sequence ID" value="CAL1380531.1"/>
    <property type="molecule type" value="Genomic_DNA"/>
</dbReference>
<feature type="region of interest" description="Disordered" evidence="1">
    <location>
        <begin position="404"/>
        <end position="424"/>
    </location>
</feature>
<sequence length="492" mass="53747">MSTKKAGTRIYDEDDDLPVYHGGSKSVWVNKEIREKREGCEARAQPGVQREETKSGQQMGLVEGRQPPILMETAVGQGGELAKTRSPRGFAVRKSPRVSLHRSRAGRNSPTSSMMEERATGGRSRPGHRVDTTGGRGDGRKGGQMRRGQAHGPNRSRQLASGPLEQCSPDAHDARGLAQGHGGHVSAQVVEATDRAGSNEPTQQMTARRRMLLQEESEEETPLPMPIMQAMHVGVEGKKDSESRLERKGRAVSKSQNVAVVLPSPQAGLRRLRKARKHDGINAPAENSRNGRKQQQGVAHSRQGRTAMPPVEEENLIDVPIRVVALPHRQQHQTSPPLSGREDVFGQEVDPFAASSEEEEDQCFEIRSRAKGKAAAVASCLNKNHVRQVVAAFEAGVSLNPSVDGKKTGMTMSPRADKQGDSSLASEQEMIWKLNQYGTNILEPGISGRKRDLLEVEGVVEVPPSPKKQFIEEAPIDDKVEVASQNWPPEVK</sequence>
<feature type="region of interest" description="Disordered" evidence="1">
    <location>
        <begin position="280"/>
        <end position="307"/>
    </location>
</feature>
<evidence type="ECO:0000256" key="1">
    <source>
        <dbReference type="SAM" id="MobiDB-lite"/>
    </source>
</evidence>
<evidence type="ECO:0000313" key="3">
    <source>
        <dbReference type="Proteomes" id="UP001497516"/>
    </source>
</evidence>
<name>A0AAV2E3T3_9ROSI</name>
<reference evidence="2 3" key="1">
    <citation type="submission" date="2024-04" db="EMBL/GenBank/DDBJ databases">
        <authorList>
            <person name="Fracassetti M."/>
        </authorList>
    </citation>
    <scope>NUCLEOTIDE SEQUENCE [LARGE SCALE GENOMIC DNA]</scope>
</reference>
<organism evidence="2 3">
    <name type="scientific">Linum trigynum</name>
    <dbReference type="NCBI Taxonomy" id="586398"/>
    <lineage>
        <taxon>Eukaryota</taxon>
        <taxon>Viridiplantae</taxon>
        <taxon>Streptophyta</taxon>
        <taxon>Embryophyta</taxon>
        <taxon>Tracheophyta</taxon>
        <taxon>Spermatophyta</taxon>
        <taxon>Magnoliopsida</taxon>
        <taxon>eudicotyledons</taxon>
        <taxon>Gunneridae</taxon>
        <taxon>Pentapetalae</taxon>
        <taxon>rosids</taxon>
        <taxon>fabids</taxon>
        <taxon>Malpighiales</taxon>
        <taxon>Linaceae</taxon>
        <taxon>Linum</taxon>
    </lineage>
</organism>
<feature type="region of interest" description="Disordered" evidence="1">
    <location>
        <begin position="235"/>
        <end position="256"/>
    </location>
</feature>
<dbReference type="Proteomes" id="UP001497516">
    <property type="component" value="Chromosome 4"/>
</dbReference>